<keyword evidence="1" id="KW-0472">Membrane</keyword>
<keyword evidence="1" id="KW-1133">Transmembrane helix</keyword>
<evidence type="ECO:0000256" key="1">
    <source>
        <dbReference type="SAM" id="Phobius"/>
    </source>
</evidence>
<proteinExistence type="predicted"/>
<dbReference type="RefSeq" id="WP_256709654.1">
    <property type="nucleotide sequence ID" value="NZ_CP101914.1"/>
</dbReference>
<keyword evidence="3" id="KW-1185">Reference proteome</keyword>
<organism evidence="2 3">
    <name type="scientific">Oceanobacillus jeddahense</name>
    <dbReference type="NCBI Taxonomy" id="1462527"/>
    <lineage>
        <taxon>Bacteria</taxon>
        <taxon>Bacillati</taxon>
        <taxon>Bacillota</taxon>
        <taxon>Bacilli</taxon>
        <taxon>Bacillales</taxon>
        <taxon>Bacillaceae</taxon>
        <taxon>Oceanobacillus</taxon>
    </lineage>
</organism>
<protein>
    <submittedName>
        <fullName evidence="2">DUF3923 family protein</fullName>
    </submittedName>
</protein>
<sequence>MMKLWWITNIIWLLLFAAASIVISVRNLDGAGVVQTPELRLIAFIVLGAFFIFVLIGQLIFLYFARKRNHKA</sequence>
<evidence type="ECO:0000313" key="3">
    <source>
        <dbReference type="Proteomes" id="UP001059773"/>
    </source>
</evidence>
<dbReference type="Proteomes" id="UP001059773">
    <property type="component" value="Chromosome"/>
</dbReference>
<keyword evidence="1" id="KW-0812">Transmembrane</keyword>
<dbReference type="InterPro" id="IPR025037">
    <property type="entry name" value="DUF3923"/>
</dbReference>
<feature type="transmembrane region" description="Helical" evidence="1">
    <location>
        <begin position="40"/>
        <end position="65"/>
    </location>
</feature>
<evidence type="ECO:0000313" key="2">
    <source>
        <dbReference type="EMBL" id="UUI04756.1"/>
    </source>
</evidence>
<accession>A0ABY5JXG0</accession>
<dbReference type="EMBL" id="CP101914">
    <property type="protein sequence ID" value="UUI04756.1"/>
    <property type="molecule type" value="Genomic_DNA"/>
</dbReference>
<reference evidence="2" key="1">
    <citation type="submission" date="2022-07" db="EMBL/GenBank/DDBJ databases">
        <title>FELIX.</title>
        <authorList>
            <person name="Wan K.H."/>
            <person name="Park S."/>
            <person name="Lawrence Q."/>
            <person name="Eichenberger J.P."/>
            <person name="Booth B.W."/>
            <person name="Piaggio A.J."/>
            <person name="Chandler J.C."/>
            <person name="Franklin A.B."/>
            <person name="Celniker S.E."/>
        </authorList>
    </citation>
    <scope>NUCLEOTIDE SEQUENCE</scope>
    <source>
        <strain evidence="2">QA-1986 374</strain>
    </source>
</reference>
<name>A0ABY5JXG0_9BACI</name>
<dbReference type="Pfam" id="PF13061">
    <property type="entry name" value="DUF3923"/>
    <property type="match status" value="1"/>
</dbReference>
<gene>
    <name evidence="2" type="ORF">NP439_09015</name>
</gene>